<comment type="caution">
    <text evidence="1">The sequence shown here is derived from an EMBL/GenBank/DDBJ whole genome shotgun (WGS) entry which is preliminary data.</text>
</comment>
<dbReference type="GO" id="GO:0005975">
    <property type="term" value="P:carbohydrate metabolic process"/>
    <property type="evidence" value="ECO:0007669"/>
    <property type="project" value="InterPro"/>
</dbReference>
<gene>
    <name evidence="1" type="ORF">JCM19237_5556</name>
</gene>
<reference evidence="1 2" key="1">
    <citation type="journal article" date="2014" name="Genome Announc.">
        <title>Draft Genome Sequences of Two Vibrionaceae Species, Vibrio ponticus C121 and Photobacterium aphoticum C119, Isolated as Coral Reef Microbiota.</title>
        <authorList>
            <person name="Al-saari N."/>
            <person name="Meirelles P.M."/>
            <person name="Mino S."/>
            <person name="Suda W."/>
            <person name="Oshima K."/>
            <person name="Hattori M."/>
            <person name="Ohkuma M."/>
            <person name="Thompson F.L."/>
            <person name="Gomez-Gil B."/>
            <person name="Sawabe T."/>
            <person name="Sawabe T."/>
        </authorList>
    </citation>
    <scope>NUCLEOTIDE SEQUENCE [LARGE SCALE GENOMIC DNA]</scope>
    <source>
        <strain evidence="1 2">JCM 19237</strain>
    </source>
</reference>
<dbReference type="PANTHER" id="PTHR45985">
    <property type="match status" value="1"/>
</dbReference>
<evidence type="ECO:0000313" key="1">
    <source>
        <dbReference type="EMBL" id="GAL02663.1"/>
    </source>
</evidence>
<dbReference type="InterPro" id="IPR011330">
    <property type="entry name" value="Glyco_hydro/deAcase_b/a-brl"/>
</dbReference>
<evidence type="ECO:0000313" key="2">
    <source>
        <dbReference type="Proteomes" id="UP000029227"/>
    </source>
</evidence>
<dbReference type="eggNOG" id="COG3979">
    <property type="taxonomic scope" value="Bacteria"/>
</dbReference>
<dbReference type="PANTHER" id="PTHR45985:SF3">
    <property type="entry name" value="CHITIN DEACETYLASE-LIKE 4"/>
    <property type="match status" value="1"/>
</dbReference>
<dbReference type="SUPFAM" id="SSF88713">
    <property type="entry name" value="Glycoside hydrolase/deacetylase"/>
    <property type="match status" value="1"/>
</dbReference>
<dbReference type="EMBL" id="BBMN01000001">
    <property type="protein sequence ID" value="GAL02663.1"/>
    <property type="molecule type" value="Genomic_DNA"/>
</dbReference>
<dbReference type="Proteomes" id="UP000029227">
    <property type="component" value="Unassembled WGS sequence"/>
</dbReference>
<sequence>MIIPPDSEMEKYGLDYSLRDKIASRIGYFDPVSGKGDNFDWNLYTTPEWGAAGLSEDDVVAIYSYNLDLRLDGNRAPLVLGLHSAFYGLLNGGEHFGMPETTVASRQNVLKRFITYALSKPQVRFVSHQDLMEWMQDPEPLTCAQPPSGNRMRFTLKVTPSRIKVNNGKQNGGPCCKCRA</sequence>
<dbReference type="eggNOG" id="COG0726">
    <property type="taxonomic scope" value="Bacteria"/>
</dbReference>
<protein>
    <submittedName>
        <fullName evidence="1">Polysaccharide deacetylase</fullName>
    </submittedName>
</protein>
<proteinExistence type="predicted"/>
<dbReference type="InterPro" id="IPR052740">
    <property type="entry name" value="CE4"/>
</dbReference>
<name>A0A090QK78_9GAMM</name>
<dbReference type="STRING" id="754436.JCM19237_5556"/>
<dbReference type="Gene3D" id="3.20.20.370">
    <property type="entry name" value="Glycoside hydrolase/deacetylase"/>
    <property type="match status" value="1"/>
</dbReference>
<organism evidence="1 2">
    <name type="scientific">Photobacterium aphoticum</name>
    <dbReference type="NCBI Taxonomy" id="754436"/>
    <lineage>
        <taxon>Bacteria</taxon>
        <taxon>Pseudomonadati</taxon>
        <taxon>Pseudomonadota</taxon>
        <taxon>Gammaproteobacteria</taxon>
        <taxon>Vibrionales</taxon>
        <taxon>Vibrionaceae</taxon>
        <taxon>Photobacterium</taxon>
    </lineage>
</organism>
<dbReference type="AlphaFoldDB" id="A0A090QK78"/>
<accession>A0A090QK78</accession>